<dbReference type="InterPro" id="IPR051789">
    <property type="entry name" value="Bact_Polyamine_Transport"/>
</dbReference>
<evidence type="ECO:0000256" key="4">
    <source>
        <dbReference type="ARBA" id="ARBA00022475"/>
    </source>
</evidence>
<feature type="transmembrane region" description="Helical" evidence="8">
    <location>
        <begin position="100"/>
        <end position="127"/>
    </location>
</feature>
<keyword evidence="3 8" id="KW-0813">Transport</keyword>
<keyword evidence="7 8" id="KW-0472">Membrane</keyword>
<protein>
    <submittedName>
        <fullName evidence="10">ABC transporter permease</fullName>
    </submittedName>
</protein>
<evidence type="ECO:0000256" key="3">
    <source>
        <dbReference type="ARBA" id="ARBA00022448"/>
    </source>
</evidence>
<evidence type="ECO:0000313" key="11">
    <source>
        <dbReference type="Proteomes" id="UP000721844"/>
    </source>
</evidence>
<comment type="similarity">
    <text evidence="2">Belongs to the binding-protein-dependent transport system permease family. CysTW subfamily.</text>
</comment>
<organism evidence="10 11">
    <name type="scientific">Acidisoma cellulosilyticum</name>
    <dbReference type="NCBI Taxonomy" id="2802395"/>
    <lineage>
        <taxon>Bacteria</taxon>
        <taxon>Pseudomonadati</taxon>
        <taxon>Pseudomonadota</taxon>
        <taxon>Alphaproteobacteria</taxon>
        <taxon>Acetobacterales</taxon>
        <taxon>Acidocellaceae</taxon>
        <taxon>Acidisoma</taxon>
    </lineage>
</organism>
<sequence>MKTLTLFASLYMALCYLFIFLPVVVLVLFSFQAGNLPVPPLKGLSLRWYLAVFHDARLMGGFGHSLVVGVVSSALSVLLGFLAAYGLARYDMPGKRFIRGIIMLPMAVSYLLVGMGLLVSASALGAAPGLPTVIIGHVVMNMPLAFAICLAQLGEHQRRIEYAARDLGAGTLRVLLTITAPMIAPTLIAAFCMCFTLSWDEFLIAFLNTRFDVTLPVVIWGLLRGGLTPETNAAGALIFLISIGLMLAVEILLLRKRRA</sequence>
<dbReference type="GO" id="GO:0055085">
    <property type="term" value="P:transmembrane transport"/>
    <property type="evidence" value="ECO:0007669"/>
    <property type="project" value="InterPro"/>
</dbReference>
<dbReference type="EMBL" id="JAESVA010000006">
    <property type="protein sequence ID" value="MCB8882113.1"/>
    <property type="molecule type" value="Genomic_DNA"/>
</dbReference>
<keyword evidence="4" id="KW-1003">Cell membrane</keyword>
<feature type="transmembrane region" description="Helical" evidence="8">
    <location>
        <begin position="174"/>
        <end position="199"/>
    </location>
</feature>
<reference evidence="10 11" key="1">
    <citation type="journal article" date="2021" name="Microorganisms">
        <title>Acidisoma silvae sp. nov. and Acidisomacellulosilytica sp. nov., Two Acidophilic Bacteria Isolated from Decaying Wood, Hydrolyzing Cellulose and Producing Poly-3-hydroxybutyrate.</title>
        <authorList>
            <person name="Mieszkin S."/>
            <person name="Pouder E."/>
            <person name="Uroz S."/>
            <person name="Simon-Colin C."/>
            <person name="Alain K."/>
        </authorList>
    </citation>
    <scope>NUCLEOTIDE SEQUENCE [LARGE SCALE GENOMIC DNA]</scope>
    <source>
        <strain evidence="10 11">HW T5.17</strain>
    </source>
</reference>
<keyword evidence="11" id="KW-1185">Reference proteome</keyword>
<evidence type="ECO:0000256" key="1">
    <source>
        <dbReference type="ARBA" id="ARBA00004651"/>
    </source>
</evidence>
<accession>A0A963Z5E1</accession>
<dbReference type="GO" id="GO:0005886">
    <property type="term" value="C:plasma membrane"/>
    <property type="evidence" value="ECO:0007669"/>
    <property type="project" value="UniProtKB-SubCell"/>
</dbReference>
<keyword evidence="5 8" id="KW-0812">Transmembrane</keyword>
<evidence type="ECO:0000256" key="5">
    <source>
        <dbReference type="ARBA" id="ARBA00022692"/>
    </source>
</evidence>
<keyword evidence="6 8" id="KW-1133">Transmembrane helix</keyword>
<gene>
    <name evidence="10" type="ORF">ACELLULO517_17845</name>
</gene>
<dbReference type="PANTHER" id="PTHR43848">
    <property type="entry name" value="PUTRESCINE TRANSPORT SYSTEM PERMEASE PROTEIN POTI"/>
    <property type="match status" value="1"/>
</dbReference>
<feature type="transmembrane region" description="Helical" evidence="8">
    <location>
        <begin position="7"/>
        <end position="31"/>
    </location>
</feature>
<dbReference type="PROSITE" id="PS50928">
    <property type="entry name" value="ABC_TM1"/>
    <property type="match status" value="1"/>
</dbReference>
<name>A0A963Z5E1_9PROT</name>
<evidence type="ECO:0000256" key="2">
    <source>
        <dbReference type="ARBA" id="ARBA00007069"/>
    </source>
</evidence>
<dbReference type="Gene3D" id="1.10.3720.10">
    <property type="entry name" value="MetI-like"/>
    <property type="match status" value="1"/>
</dbReference>
<feature type="transmembrane region" description="Helical" evidence="8">
    <location>
        <begin position="66"/>
        <end position="88"/>
    </location>
</feature>
<dbReference type="InterPro" id="IPR035906">
    <property type="entry name" value="MetI-like_sf"/>
</dbReference>
<evidence type="ECO:0000256" key="7">
    <source>
        <dbReference type="ARBA" id="ARBA00023136"/>
    </source>
</evidence>
<dbReference type="CDD" id="cd06261">
    <property type="entry name" value="TM_PBP2"/>
    <property type="match status" value="1"/>
</dbReference>
<dbReference type="Proteomes" id="UP000721844">
    <property type="component" value="Unassembled WGS sequence"/>
</dbReference>
<dbReference type="SUPFAM" id="SSF161098">
    <property type="entry name" value="MetI-like"/>
    <property type="match status" value="1"/>
</dbReference>
<dbReference type="PANTHER" id="PTHR43848:SF2">
    <property type="entry name" value="PUTRESCINE TRANSPORT SYSTEM PERMEASE PROTEIN POTI"/>
    <property type="match status" value="1"/>
</dbReference>
<dbReference type="AlphaFoldDB" id="A0A963Z5E1"/>
<feature type="domain" description="ABC transmembrane type-1" evidence="9">
    <location>
        <begin position="62"/>
        <end position="249"/>
    </location>
</feature>
<proteinExistence type="inferred from homology"/>
<dbReference type="InterPro" id="IPR000515">
    <property type="entry name" value="MetI-like"/>
</dbReference>
<feature type="transmembrane region" description="Helical" evidence="8">
    <location>
        <begin position="233"/>
        <end position="254"/>
    </location>
</feature>
<comment type="caution">
    <text evidence="10">The sequence shown here is derived from an EMBL/GenBank/DDBJ whole genome shotgun (WGS) entry which is preliminary data.</text>
</comment>
<dbReference type="Pfam" id="PF00528">
    <property type="entry name" value="BPD_transp_1"/>
    <property type="match status" value="1"/>
</dbReference>
<dbReference type="RefSeq" id="WP_227308780.1">
    <property type="nucleotide sequence ID" value="NZ_JAESVA010000006.1"/>
</dbReference>
<feature type="transmembrane region" description="Helical" evidence="8">
    <location>
        <begin position="133"/>
        <end position="153"/>
    </location>
</feature>
<evidence type="ECO:0000256" key="6">
    <source>
        <dbReference type="ARBA" id="ARBA00022989"/>
    </source>
</evidence>
<evidence type="ECO:0000256" key="8">
    <source>
        <dbReference type="RuleBase" id="RU363032"/>
    </source>
</evidence>
<evidence type="ECO:0000259" key="9">
    <source>
        <dbReference type="PROSITE" id="PS50928"/>
    </source>
</evidence>
<comment type="subcellular location">
    <subcellularLocation>
        <location evidence="1 8">Cell membrane</location>
        <topology evidence="1 8">Multi-pass membrane protein</topology>
    </subcellularLocation>
</comment>
<evidence type="ECO:0000313" key="10">
    <source>
        <dbReference type="EMBL" id="MCB8882113.1"/>
    </source>
</evidence>